<evidence type="ECO:0000313" key="1">
    <source>
        <dbReference type="EMBL" id="CAB4346750.1"/>
    </source>
</evidence>
<gene>
    <name evidence="1" type="ORF">UFOPK3547_01458</name>
</gene>
<organism evidence="1">
    <name type="scientific">freshwater metagenome</name>
    <dbReference type="NCBI Taxonomy" id="449393"/>
    <lineage>
        <taxon>unclassified sequences</taxon>
        <taxon>metagenomes</taxon>
        <taxon>ecological metagenomes</taxon>
    </lineage>
</organism>
<proteinExistence type="predicted"/>
<protein>
    <submittedName>
        <fullName evidence="1">Unannotated protein</fullName>
    </submittedName>
</protein>
<name>A0A6J6A146_9ZZZZ</name>
<dbReference type="EMBL" id="CAESAN010000148">
    <property type="protein sequence ID" value="CAB4346750.1"/>
    <property type="molecule type" value="Genomic_DNA"/>
</dbReference>
<dbReference type="AlphaFoldDB" id="A0A6J6A146"/>
<sequence length="89" mass="10029">MADRRELVPATGQNLVWISLMADVPEDLVARRIEHRMKSDREFAGTEVRAEVPPDLTDGVDDVLAHLLRHLLKLCVIETVEVLRAVDCV</sequence>
<reference evidence="1" key="1">
    <citation type="submission" date="2020-05" db="EMBL/GenBank/DDBJ databases">
        <authorList>
            <person name="Chiriac C."/>
            <person name="Salcher M."/>
            <person name="Ghai R."/>
            <person name="Kavagutti S V."/>
        </authorList>
    </citation>
    <scope>NUCLEOTIDE SEQUENCE</scope>
</reference>
<accession>A0A6J6A146</accession>